<keyword evidence="5" id="KW-0560">Oxidoreductase</keyword>
<keyword evidence="4 5" id="KW-0408">Iron</keyword>
<keyword evidence="2 5" id="KW-0479">Metal-binding</keyword>
<proteinExistence type="inferred from homology"/>
<evidence type="ECO:0000256" key="1">
    <source>
        <dbReference type="ARBA" id="ARBA00008056"/>
    </source>
</evidence>
<name>A0A498IPB6_MALDO</name>
<keyword evidence="8" id="KW-1185">Reference proteome</keyword>
<evidence type="ECO:0000256" key="3">
    <source>
        <dbReference type="ARBA" id="ARBA00022896"/>
    </source>
</evidence>
<gene>
    <name evidence="7" type="ORF">DVH24_002466</name>
</gene>
<dbReference type="OrthoDB" id="288590at2759"/>
<dbReference type="GO" id="GO:0016491">
    <property type="term" value="F:oxidoreductase activity"/>
    <property type="evidence" value="ECO:0007669"/>
    <property type="project" value="UniProtKB-KW"/>
</dbReference>
<dbReference type="STRING" id="3750.A0A498IPB6"/>
<feature type="domain" description="Fe2OG dioxygenase" evidence="6">
    <location>
        <begin position="222"/>
        <end position="326"/>
    </location>
</feature>
<comment type="caution">
    <text evidence="7">The sequence shown here is derived from an EMBL/GenBank/DDBJ whole genome shotgun (WGS) entry which is preliminary data.</text>
</comment>
<evidence type="ECO:0000256" key="4">
    <source>
        <dbReference type="ARBA" id="ARBA00023004"/>
    </source>
</evidence>
<evidence type="ECO:0000256" key="5">
    <source>
        <dbReference type="RuleBase" id="RU003682"/>
    </source>
</evidence>
<comment type="similarity">
    <text evidence="1 5">Belongs to the iron/ascorbate-dependent oxidoreductase family.</text>
</comment>
<dbReference type="SMR" id="A0A498IPB6"/>
<dbReference type="EMBL" id="RDQH01000336">
    <property type="protein sequence ID" value="RXH85368.1"/>
    <property type="molecule type" value="Genomic_DNA"/>
</dbReference>
<dbReference type="Pfam" id="PF14226">
    <property type="entry name" value="DIOX_N"/>
    <property type="match status" value="1"/>
</dbReference>
<dbReference type="AlphaFoldDB" id="A0A498IPB6"/>
<evidence type="ECO:0000313" key="8">
    <source>
        <dbReference type="Proteomes" id="UP000290289"/>
    </source>
</evidence>
<dbReference type="FunFam" id="2.60.120.330:FF:000134">
    <property type="entry name" value="Uncharacterized protein"/>
    <property type="match status" value="1"/>
</dbReference>
<organism evidence="7 8">
    <name type="scientific">Malus domestica</name>
    <name type="common">Apple</name>
    <name type="synonym">Pyrus malus</name>
    <dbReference type="NCBI Taxonomy" id="3750"/>
    <lineage>
        <taxon>Eukaryota</taxon>
        <taxon>Viridiplantae</taxon>
        <taxon>Streptophyta</taxon>
        <taxon>Embryophyta</taxon>
        <taxon>Tracheophyta</taxon>
        <taxon>Spermatophyta</taxon>
        <taxon>Magnoliopsida</taxon>
        <taxon>eudicotyledons</taxon>
        <taxon>Gunneridae</taxon>
        <taxon>Pentapetalae</taxon>
        <taxon>rosids</taxon>
        <taxon>fabids</taxon>
        <taxon>Rosales</taxon>
        <taxon>Rosaceae</taxon>
        <taxon>Amygdaloideae</taxon>
        <taxon>Maleae</taxon>
        <taxon>Malus</taxon>
    </lineage>
</organism>
<dbReference type="Proteomes" id="UP000290289">
    <property type="component" value="Chromosome 10"/>
</dbReference>
<dbReference type="GO" id="GO:0031418">
    <property type="term" value="F:L-ascorbic acid binding"/>
    <property type="evidence" value="ECO:0007669"/>
    <property type="project" value="UniProtKB-KW"/>
</dbReference>
<evidence type="ECO:0000256" key="2">
    <source>
        <dbReference type="ARBA" id="ARBA00022723"/>
    </source>
</evidence>
<dbReference type="InterPro" id="IPR044861">
    <property type="entry name" value="IPNS-like_FE2OG_OXY"/>
</dbReference>
<dbReference type="InterPro" id="IPR026992">
    <property type="entry name" value="DIOX_N"/>
</dbReference>
<protein>
    <recommendedName>
        <fullName evidence="6">Fe2OG dioxygenase domain-containing protein</fullName>
    </recommendedName>
</protein>
<reference evidence="7 8" key="1">
    <citation type="submission" date="2018-10" db="EMBL/GenBank/DDBJ databases">
        <title>A high-quality apple genome assembly.</title>
        <authorList>
            <person name="Hu J."/>
        </authorList>
    </citation>
    <scope>NUCLEOTIDE SEQUENCE [LARGE SCALE GENOMIC DNA]</scope>
    <source>
        <strain evidence="8">cv. HFTH1</strain>
        <tissue evidence="7">Young leaf</tissue>
    </source>
</reference>
<dbReference type="GO" id="GO:0046872">
    <property type="term" value="F:metal ion binding"/>
    <property type="evidence" value="ECO:0007669"/>
    <property type="project" value="UniProtKB-KW"/>
</dbReference>
<sequence length="383" mass="42421">MAATDLMVKVNSSQVCRDHPPPKLTTIKKLIAESQDTNGNFIVPPTYTYTNNNNPHDDQKAFEEDTEAATIPTVDFSLLTTSATPEQRSKAINDLGKACQDWGFFMVINHGVPESLMKVILDGCEGFFDLTEEEKQEFEGKHVLDPIRCGTSFNTSVENVRFWRDFLKVFVYPEFHFPSKPAGFSELASEYCKRTREVTRELLKGISESLGLEATDIDKALDVESAGLQIFIANLYPPCPQPELAMGMPPHSDHGLLTLLMQNGISGLQVQHKGKWVNVNAAPYSFLVNTGDHLEIFSNGKYRSNIHRAVLNNKSTRISVATPTGPSLETVVTPTPKLVDTAKHPAAAYIGMKYKDYLELQQGSVLDGKVILDRVRAGVSNSE</sequence>
<dbReference type="Pfam" id="PF03171">
    <property type="entry name" value="2OG-FeII_Oxy"/>
    <property type="match status" value="1"/>
</dbReference>
<dbReference type="SUPFAM" id="SSF51197">
    <property type="entry name" value="Clavaminate synthase-like"/>
    <property type="match status" value="1"/>
</dbReference>
<accession>A0A498IPB6</accession>
<dbReference type="Gene3D" id="2.60.120.330">
    <property type="entry name" value="B-lactam Antibiotic, Isopenicillin N Synthase, Chain"/>
    <property type="match status" value="1"/>
</dbReference>
<evidence type="ECO:0000259" key="6">
    <source>
        <dbReference type="PROSITE" id="PS51471"/>
    </source>
</evidence>
<dbReference type="InterPro" id="IPR027443">
    <property type="entry name" value="IPNS-like_sf"/>
</dbReference>
<dbReference type="PANTHER" id="PTHR47991">
    <property type="entry name" value="OXOGLUTARATE/IRON-DEPENDENT DIOXYGENASE"/>
    <property type="match status" value="1"/>
</dbReference>
<evidence type="ECO:0000313" key="7">
    <source>
        <dbReference type="EMBL" id="RXH85368.1"/>
    </source>
</evidence>
<dbReference type="InterPro" id="IPR050295">
    <property type="entry name" value="Plant_2OG-oxidoreductases"/>
</dbReference>
<dbReference type="InterPro" id="IPR005123">
    <property type="entry name" value="Oxoglu/Fe-dep_dioxygenase_dom"/>
</dbReference>
<dbReference type="PROSITE" id="PS51471">
    <property type="entry name" value="FE2OG_OXY"/>
    <property type="match status" value="1"/>
</dbReference>
<keyword evidence="3" id="KW-0847">Vitamin C</keyword>